<dbReference type="Gene3D" id="2.60.120.200">
    <property type="match status" value="2"/>
</dbReference>
<evidence type="ECO:0000313" key="6">
    <source>
        <dbReference type="Proteomes" id="UP000663877"/>
    </source>
</evidence>
<proteinExistence type="predicted"/>
<dbReference type="InterPro" id="IPR013320">
    <property type="entry name" value="ConA-like_dom_sf"/>
</dbReference>
<reference evidence="3" key="1">
    <citation type="submission" date="2021-02" db="EMBL/GenBank/DDBJ databases">
        <authorList>
            <person name="Nowell W R."/>
        </authorList>
    </citation>
    <scope>NUCLEOTIDE SEQUENCE</scope>
</reference>
<evidence type="ECO:0000313" key="4">
    <source>
        <dbReference type="EMBL" id="CAF1627169.1"/>
    </source>
</evidence>
<dbReference type="SUPFAM" id="SSF49899">
    <property type="entry name" value="Concanavalin A-like lectins/glucanases"/>
    <property type="match status" value="2"/>
</dbReference>
<feature type="non-terminal residue" evidence="3">
    <location>
        <position position="1"/>
    </location>
</feature>
<feature type="transmembrane region" description="Helical" evidence="2">
    <location>
        <begin position="57"/>
        <end position="84"/>
    </location>
</feature>
<dbReference type="Proteomes" id="UP000663877">
    <property type="component" value="Unassembled WGS sequence"/>
</dbReference>
<name>A0A815NLG3_9BILA</name>
<comment type="caution">
    <text evidence="3">The sequence shown here is derived from an EMBL/GenBank/DDBJ whole genome shotgun (WGS) entry which is preliminary data.</text>
</comment>
<dbReference type="Pfam" id="PF13385">
    <property type="entry name" value="Laminin_G_3"/>
    <property type="match status" value="2"/>
</dbReference>
<accession>A0A815NLG3</accession>
<organism evidence="3 6">
    <name type="scientific">Adineta steineri</name>
    <dbReference type="NCBI Taxonomy" id="433720"/>
    <lineage>
        <taxon>Eukaryota</taxon>
        <taxon>Metazoa</taxon>
        <taxon>Spiralia</taxon>
        <taxon>Gnathifera</taxon>
        <taxon>Rotifera</taxon>
        <taxon>Eurotatoria</taxon>
        <taxon>Bdelloidea</taxon>
        <taxon>Adinetida</taxon>
        <taxon>Adinetidae</taxon>
        <taxon>Adineta</taxon>
    </lineage>
</organism>
<dbReference type="Proteomes" id="UP000663832">
    <property type="component" value="Unassembled WGS sequence"/>
</dbReference>
<feature type="region of interest" description="Disordered" evidence="1">
    <location>
        <begin position="119"/>
        <end position="153"/>
    </location>
</feature>
<keyword evidence="5" id="KW-1185">Reference proteome</keyword>
<evidence type="ECO:0000313" key="3">
    <source>
        <dbReference type="EMBL" id="CAF1439510.1"/>
    </source>
</evidence>
<keyword evidence="2" id="KW-1133">Transmembrane helix</keyword>
<evidence type="ECO:0000256" key="2">
    <source>
        <dbReference type="SAM" id="Phobius"/>
    </source>
</evidence>
<protein>
    <recommendedName>
        <fullName evidence="7">LamG-like jellyroll fold domain-containing protein</fullName>
    </recommendedName>
</protein>
<evidence type="ECO:0000313" key="5">
    <source>
        <dbReference type="Proteomes" id="UP000663832"/>
    </source>
</evidence>
<gene>
    <name evidence="3" type="ORF">BJG266_LOCUS39803</name>
    <name evidence="4" type="ORF">QVE165_LOCUS56692</name>
</gene>
<evidence type="ECO:0000256" key="1">
    <source>
        <dbReference type="SAM" id="MobiDB-lite"/>
    </source>
</evidence>
<dbReference type="OrthoDB" id="5358475at2759"/>
<dbReference type="AlphaFoldDB" id="A0A815NLG3"/>
<dbReference type="EMBL" id="CAJNOI010001794">
    <property type="protein sequence ID" value="CAF1439510.1"/>
    <property type="molecule type" value="Genomic_DNA"/>
</dbReference>
<evidence type="ECO:0008006" key="7">
    <source>
        <dbReference type="Google" id="ProtNLM"/>
    </source>
</evidence>
<dbReference type="EMBL" id="CAJNOM010002125">
    <property type="protein sequence ID" value="CAF1627169.1"/>
    <property type="molecule type" value="Genomic_DNA"/>
</dbReference>
<keyword evidence="2" id="KW-0472">Membrane</keyword>
<keyword evidence="2" id="KW-0812">Transmembrane</keyword>
<sequence length="605" mass="64533">SKLVTNPLTLHIMTYRQYSDWSSDPASTTHGSHLPIERIVWTDDDDNDRVDQKKSFAWYWCFRCCIVGSLLAGIGLAIVLTFWLTSKTTSTETLVVTTSSSNSSSSLSVSTSLVTSSNTSSTLTSISTSSNTPSASTSISTSSNTPSAPTLLSSSSVVTSTTTTLPICNTTCLNQTWLSTASILAKWHFENNYSDDTTMHNGVASGSPNLTFVQGYAGQAISFVANSNQMVSTSYIPLANISFSIDAWIYPTGLTNTLYQSICGICPTAAADRCLHMTLRLTTSIYPLYFGFYADDVNTNTPATLTKIWLHVAFVYDAKNRTLSVYRNGIFLSGGSTSSGLKATSGSFQIGNLPVLVPTINTWQGYIDELSVSGRLKSACEILEQATLAARFSFDGSSPLLDLGPNSVSSLASNYGLVSGRTLQAISFMGISSSFFQASGFLALGIANHPFSFSLWVKPQSLAGTIIHISTNSSGIGFCAPFIGFASNGSLIVQIMTNTSYVAVSYSSLSLTDFTLIVQTWSSTNGLRLYINSALVGSIAAATYQTASTWVNYVTLGSCLNGCISCSAVPGNQVLPGAFEGAVDDFRVYSREVTASDVCNLYVYS</sequence>